<dbReference type="InParanoid" id="J9DFW1"/>
<dbReference type="Proteomes" id="UP000003163">
    <property type="component" value="Unassembled WGS sequence"/>
</dbReference>
<sequence>MQPFFIISAVFSSNNTNENLKESFVDLFGSIQSVHSNHITEDILSSQLNYAKSCLHEKNKYFLSIAIEKETNINDTINPAIQTEKINKDSSFSKTETSSKVKIIYSNSSDKYFLGFCLPADSDKTACDSIGRSQSQNMLKFRKKFQREKQEKHCGRGQSSYSYSPQNLYRMTSDHSESVEKKDF</sequence>
<feature type="region of interest" description="Disordered" evidence="1">
    <location>
        <begin position="146"/>
        <end position="184"/>
    </location>
</feature>
<dbReference type="HOGENOM" id="CLU_1468140_0_0_1"/>
<proteinExistence type="predicted"/>
<comment type="caution">
    <text evidence="2">The sequence shown here is derived from an EMBL/GenBank/DDBJ whole genome shotgun (WGS) entry which is preliminary data.</text>
</comment>
<dbReference type="AlphaFoldDB" id="J9DFW1"/>
<reference evidence="3" key="2">
    <citation type="submission" date="2015-07" db="EMBL/GenBank/DDBJ databases">
        <title>Contrasting host-pathogen interactions and genome evolution in two generalist and specialist microsporidian pathogens of mosquitoes.</title>
        <authorList>
            <consortium name="The Broad Institute Genomics Platform"/>
            <consortium name="The Broad Institute Genome Sequencing Center for Infectious Disease"/>
            <person name="Cuomo C.A."/>
            <person name="Sanscrainte N.D."/>
            <person name="Goldberg J.M."/>
            <person name="Heiman D."/>
            <person name="Young S."/>
            <person name="Zeng Q."/>
            <person name="Becnel J.J."/>
            <person name="Birren B.W."/>
        </authorList>
    </citation>
    <scope>NUCLEOTIDE SEQUENCE [LARGE SCALE GENOMIC DNA]</scope>
    <source>
        <strain evidence="3">USNM 41457</strain>
    </source>
</reference>
<feature type="compositionally biased region" description="Polar residues" evidence="1">
    <location>
        <begin position="157"/>
        <end position="170"/>
    </location>
</feature>
<dbReference type="EMBL" id="AFBI03000149">
    <property type="protein sequence ID" value="EJW01490.1"/>
    <property type="molecule type" value="Genomic_DNA"/>
</dbReference>
<gene>
    <name evidence="2" type="ORF">EDEG_03931</name>
</gene>
<reference evidence="2 3" key="1">
    <citation type="submission" date="2011-08" db="EMBL/GenBank/DDBJ databases">
        <authorList>
            <person name="Liu Z.J."/>
            <person name="Shi F.L."/>
            <person name="Lu J.Q."/>
            <person name="Li M."/>
            <person name="Wang Z.L."/>
        </authorList>
    </citation>
    <scope>NUCLEOTIDE SEQUENCE [LARGE SCALE GENOMIC DNA]</scope>
    <source>
        <strain evidence="2 3">USNM 41457</strain>
    </source>
</reference>
<name>J9DFW1_EDHAE</name>
<evidence type="ECO:0000313" key="2">
    <source>
        <dbReference type="EMBL" id="EJW01490.1"/>
    </source>
</evidence>
<organism evidence="2 3">
    <name type="scientific">Edhazardia aedis (strain USNM 41457)</name>
    <name type="common">Microsporidian parasite</name>
    <dbReference type="NCBI Taxonomy" id="1003232"/>
    <lineage>
        <taxon>Eukaryota</taxon>
        <taxon>Fungi</taxon>
        <taxon>Fungi incertae sedis</taxon>
        <taxon>Microsporidia</taxon>
        <taxon>Edhazardia</taxon>
    </lineage>
</organism>
<evidence type="ECO:0000313" key="3">
    <source>
        <dbReference type="Proteomes" id="UP000003163"/>
    </source>
</evidence>
<accession>J9DFW1</accession>
<evidence type="ECO:0000256" key="1">
    <source>
        <dbReference type="SAM" id="MobiDB-lite"/>
    </source>
</evidence>
<protein>
    <submittedName>
        <fullName evidence="2">Uncharacterized protein</fullName>
    </submittedName>
</protein>
<keyword evidence="3" id="KW-1185">Reference proteome</keyword>
<feature type="compositionally biased region" description="Basic and acidic residues" evidence="1">
    <location>
        <begin position="172"/>
        <end position="184"/>
    </location>
</feature>
<dbReference type="VEuPathDB" id="MicrosporidiaDB:EDEG_03931"/>